<reference evidence="9" key="1">
    <citation type="submission" date="2016-11" db="EMBL/GenBank/DDBJ databases">
        <title>Dehalogenimonas formicexedens sp. nov., a chlorinated alkane respiring bacterium isolated from contaminated groundwater.</title>
        <authorList>
            <person name="Key T.A."/>
            <person name="Bowman K.S."/>
            <person name="Lee I."/>
            <person name="Chun J."/>
            <person name="Albuquerque L."/>
            <person name="da Costa M.S."/>
            <person name="Rainey F.A."/>
            <person name="Moe W.M."/>
        </authorList>
    </citation>
    <scope>NUCLEOTIDE SEQUENCE [LARGE SCALE GENOMIC DNA]</scope>
    <source>
        <strain evidence="9">NSZ-14</strain>
    </source>
</reference>
<evidence type="ECO:0000256" key="5">
    <source>
        <dbReference type="HAMAP-Rule" id="MF_01080"/>
    </source>
</evidence>
<dbReference type="AlphaFoldDB" id="A0A1P8F7W1"/>
<evidence type="ECO:0000256" key="4">
    <source>
        <dbReference type="ARBA" id="ARBA00023235"/>
    </source>
</evidence>
<dbReference type="RefSeq" id="WP_076004210.1">
    <property type="nucleotide sequence ID" value="NZ_CP018258.1"/>
</dbReference>
<comment type="function">
    <text evidence="5">Responsible for synthesis of pseudouridine from uracil-55 in the psi GC loop of transfer RNAs.</text>
</comment>
<organism evidence="8 9">
    <name type="scientific">Dehalogenimonas formicexedens</name>
    <dbReference type="NCBI Taxonomy" id="1839801"/>
    <lineage>
        <taxon>Bacteria</taxon>
        <taxon>Bacillati</taxon>
        <taxon>Chloroflexota</taxon>
        <taxon>Dehalococcoidia</taxon>
        <taxon>Dehalococcoidales</taxon>
        <taxon>Dehalococcoidaceae</taxon>
        <taxon>Dehalogenimonas</taxon>
    </lineage>
</organism>
<dbReference type="Gene3D" id="3.30.2350.10">
    <property type="entry name" value="Pseudouridine synthase"/>
    <property type="match status" value="1"/>
</dbReference>
<keyword evidence="3 5" id="KW-0819">tRNA processing</keyword>
<feature type="domain" description="tRNA pseudouridylate synthase B C-terminal" evidence="7">
    <location>
        <begin position="174"/>
        <end position="217"/>
    </location>
</feature>
<keyword evidence="4 5" id="KW-0413">Isomerase</keyword>
<dbReference type="EC" id="5.4.99.25" evidence="5"/>
<evidence type="ECO:0000313" key="9">
    <source>
        <dbReference type="Proteomes" id="UP000185934"/>
    </source>
</evidence>
<dbReference type="HAMAP" id="MF_01080">
    <property type="entry name" value="TruB_bact"/>
    <property type="match status" value="1"/>
</dbReference>
<dbReference type="STRING" id="1839801.Dform_01208"/>
<dbReference type="NCBIfam" id="TIGR00431">
    <property type="entry name" value="TruB"/>
    <property type="match status" value="1"/>
</dbReference>
<dbReference type="PANTHER" id="PTHR13767">
    <property type="entry name" value="TRNA-PSEUDOURIDINE SYNTHASE"/>
    <property type="match status" value="1"/>
</dbReference>
<dbReference type="InterPro" id="IPR002501">
    <property type="entry name" value="PsdUridine_synth_N"/>
</dbReference>
<proteinExistence type="inferred from homology"/>
<feature type="active site" description="Nucleophile" evidence="5">
    <location>
        <position position="40"/>
    </location>
</feature>
<dbReference type="PANTHER" id="PTHR13767:SF2">
    <property type="entry name" value="PSEUDOURIDYLATE SYNTHASE TRUB1"/>
    <property type="match status" value="1"/>
</dbReference>
<keyword evidence="9" id="KW-1185">Reference proteome</keyword>
<comment type="similarity">
    <text evidence="2 5">Belongs to the pseudouridine synthase TruB family. Type 1 subfamily.</text>
</comment>
<sequence length="296" mass="32041">MLLDGWLNIDKPPGMTSYGVIARLKRLTGQRHIGHAGTLDPLATGILPVAFGQAARTIEFLHQVSKTYRAVIELGVETDTLDAEGNILFRRDASSVSHEMVNSALESFTGTIQQVPPMFSALKRNGVPLYEIARRGETVELKPRTVTVYNIQLLAFDPPFVTLEVDCGSGTYIRSIARDLGQVLGVGACLKSLRRTRYGVFDIKGSIELASLETAGMVAARLLPPGYPLAHCPAVYAGFESTERITHGVIPAEVQSQITEARTYRLCSQDGALLAIIDATGADLRLKVFNLTAGDT</sequence>
<dbReference type="InterPro" id="IPR032819">
    <property type="entry name" value="TruB_C"/>
</dbReference>
<gene>
    <name evidence="5 8" type="primary">truB</name>
    <name evidence="8" type="ORF">Dform_01208</name>
</gene>
<evidence type="ECO:0000256" key="2">
    <source>
        <dbReference type="ARBA" id="ARBA00005642"/>
    </source>
</evidence>
<dbReference type="GO" id="GO:0031119">
    <property type="term" value="P:tRNA pseudouridine synthesis"/>
    <property type="evidence" value="ECO:0007669"/>
    <property type="project" value="UniProtKB-UniRule"/>
</dbReference>
<dbReference type="OrthoDB" id="9802309at2"/>
<dbReference type="Proteomes" id="UP000185934">
    <property type="component" value="Chromosome"/>
</dbReference>
<dbReference type="EMBL" id="CP018258">
    <property type="protein sequence ID" value="APV44540.1"/>
    <property type="molecule type" value="Genomic_DNA"/>
</dbReference>
<dbReference type="GO" id="GO:1990481">
    <property type="term" value="P:mRNA pseudouridine synthesis"/>
    <property type="evidence" value="ECO:0007669"/>
    <property type="project" value="TreeGrafter"/>
</dbReference>
<dbReference type="Pfam" id="PF16198">
    <property type="entry name" value="TruB_C_2"/>
    <property type="match status" value="1"/>
</dbReference>
<dbReference type="KEGG" id="dfo:Dform_01208"/>
<comment type="catalytic activity">
    <reaction evidence="1 5">
        <text>uridine(55) in tRNA = pseudouridine(55) in tRNA</text>
        <dbReference type="Rhea" id="RHEA:42532"/>
        <dbReference type="Rhea" id="RHEA-COMP:10101"/>
        <dbReference type="Rhea" id="RHEA-COMP:10102"/>
        <dbReference type="ChEBI" id="CHEBI:65314"/>
        <dbReference type="ChEBI" id="CHEBI:65315"/>
        <dbReference type="EC" id="5.4.99.25"/>
    </reaction>
</comment>
<evidence type="ECO:0000313" key="8">
    <source>
        <dbReference type="EMBL" id="APV44540.1"/>
    </source>
</evidence>
<dbReference type="Pfam" id="PF01509">
    <property type="entry name" value="TruB_N"/>
    <property type="match status" value="1"/>
</dbReference>
<accession>A0A1P8F7W1</accession>
<dbReference type="GO" id="GO:0160148">
    <property type="term" value="F:tRNA pseudouridine(55) synthase activity"/>
    <property type="evidence" value="ECO:0007669"/>
    <property type="project" value="UniProtKB-EC"/>
</dbReference>
<feature type="domain" description="Pseudouridine synthase II N-terminal" evidence="6">
    <location>
        <begin position="25"/>
        <end position="173"/>
    </location>
</feature>
<evidence type="ECO:0000259" key="7">
    <source>
        <dbReference type="Pfam" id="PF16198"/>
    </source>
</evidence>
<dbReference type="GO" id="GO:0003723">
    <property type="term" value="F:RNA binding"/>
    <property type="evidence" value="ECO:0007669"/>
    <property type="project" value="InterPro"/>
</dbReference>
<dbReference type="InterPro" id="IPR020103">
    <property type="entry name" value="PsdUridine_synth_cat_dom_sf"/>
</dbReference>
<dbReference type="InterPro" id="IPR014780">
    <property type="entry name" value="tRNA_psdUridine_synth_TruB"/>
</dbReference>
<protein>
    <recommendedName>
        <fullName evidence="5">tRNA pseudouridine synthase B</fullName>
        <ecNumber evidence="5">5.4.99.25</ecNumber>
    </recommendedName>
    <alternativeName>
        <fullName evidence="5">tRNA pseudouridine(55) synthase</fullName>
        <shortName evidence="5">Psi55 synthase</shortName>
    </alternativeName>
    <alternativeName>
        <fullName evidence="5">tRNA pseudouridylate synthase</fullName>
    </alternativeName>
    <alternativeName>
        <fullName evidence="5">tRNA-uridine isomerase</fullName>
    </alternativeName>
</protein>
<name>A0A1P8F7W1_9CHLR</name>
<dbReference type="SUPFAM" id="SSF55120">
    <property type="entry name" value="Pseudouridine synthase"/>
    <property type="match status" value="1"/>
</dbReference>
<dbReference type="CDD" id="cd02573">
    <property type="entry name" value="PseudoU_synth_EcTruB"/>
    <property type="match status" value="1"/>
</dbReference>
<evidence type="ECO:0000256" key="3">
    <source>
        <dbReference type="ARBA" id="ARBA00022694"/>
    </source>
</evidence>
<evidence type="ECO:0000259" key="6">
    <source>
        <dbReference type="Pfam" id="PF01509"/>
    </source>
</evidence>
<evidence type="ECO:0000256" key="1">
    <source>
        <dbReference type="ARBA" id="ARBA00000385"/>
    </source>
</evidence>